<dbReference type="Pfam" id="PF12937">
    <property type="entry name" value="F-box-like"/>
    <property type="match status" value="1"/>
</dbReference>
<dbReference type="InterPro" id="IPR001810">
    <property type="entry name" value="F-box_dom"/>
</dbReference>
<dbReference type="Gene3D" id="1.20.1280.50">
    <property type="match status" value="1"/>
</dbReference>
<dbReference type="EMBL" id="JBDFQZ010000012">
    <property type="protein sequence ID" value="KAK9671050.1"/>
    <property type="molecule type" value="Genomic_DNA"/>
</dbReference>
<evidence type="ECO:0000259" key="1">
    <source>
        <dbReference type="Pfam" id="PF12937"/>
    </source>
</evidence>
<dbReference type="PANTHER" id="PTHR35546:SF130">
    <property type="entry name" value="EXPRESSED PROTEIN"/>
    <property type="match status" value="1"/>
</dbReference>
<proteinExistence type="predicted"/>
<evidence type="ECO:0000313" key="2">
    <source>
        <dbReference type="EMBL" id="KAK9671049.1"/>
    </source>
</evidence>
<organism evidence="2 3">
    <name type="scientific">Saponaria officinalis</name>
    <name type="common">Common soapwort</name>
    <name type="synonym">Lychnis saponaria</name>
    <dbReference type="NCBI Taxonomy" id="3572"/>
    <lineage>
        <taxon>Eukaryota</taxon>
        <taxon>Viridiplantae</taxon>
        <taxon>Streptophyta</taxon>
        <taxon>Embryophyta</taxon>
        <taxon>Tracheophyta</taxon>
        <taxon>Spermatophyta</taxon>
        <taxon>Magnoliopsida</taxon>
        <taxon>eudicotyledons</taxon>
        <taxon>Gunneridae</taxon>
        <taxon>Pentapetalae</taxon>
        <taxon>Caryophyllales</taxon>
        <taxon>Caryophyllaceae</taxon>
        <taxon>Caryophylleae</taxon>
        <taxon>Saponaria</taxon>
    </lineage>
</organism>
<dbReference type="InterPro" id="IPR055290">
    <property type="entry name" value="At3g26010-like"/>
</dbReference>
<feature type="domain" description="F-box" evidence="1">
    <location>
        <begin position="24"/>
        <end position="61"/>
    </location>
</feature>
<dbReference type="EMBL" id="JBDFQZ010000012">
    <property type="protein sequence ID" value="KAK9671049.1"/>
    <property type="molecule type" value="Genomic_DNA"/>
</dbReference>
<dbReference type="PANTHER" id="PTHR35546">
    <property type="entry name" value="F-BOX PROTEIN INTERACTION DOMAIN PROTEIN-RELATED"/>
    <property type="match status" value="1"/>
</dbReference>
<gene>
    <name evidence="2" type="ORF">RND81_12G003300</name>
</gene>
<dbReference type="Proteomes" id="UP001443914">
    <property type="component" value="Unassembled WGS sequence"/>
</dbReference>
<comment type="caution">
    <text evidence="2">The sequence shown here is derived from an EMBL/GenBank/DDBJ whole genome shotgun (WGS) entry which is preliminary data.</text>
</comment>
<name>A0AAW1H6Z1_SAPOF</name>
<sequence length="411" mass="47776">MVKDGGQLLELNNNKRVKRLPKGFECLPDELLAEILYRRRCSKSVIQCKCVCRRWCRVISEAEFLREWDKRNVRASYHMLYRMTPSSLSDKQADLYKMNYLFSLEKQTTSLVLDDRDDDTTGKVVGACHDVVLYCKDNKEGKYFEFFMKNMQTKQQVQLPSPSFYYNLSVIFRFFCDPPGNPMTWRYSVVVIHTSEHRDTTKFPAHFLLSTNGNKWCDKVLSVPKRCSIFPLVRAPAIHGKHFLGVYSGGIFVEPFPEEINKVIECPLISWPPHFNYGSHCVDVSNGNLLFSFIHYSAKRLWVWILKDYETSEWHALHSIAIQDLISIDPRLKDRSFTTYQTIGCILGFDPTNPHLFYTINARDIILWDLHRKTMQLISPIHGPPRDSRFGGLWTFSLTLPCSPTPLPNLL</sequence>
<protein>
    <recommendedName>
        <fullName evidence="1">F-box domain-containing protein</fullName>
    </recommendedName>
</protein>
<dbReference type="SUPFAM" id="SSF81383">
    <property type="entry name" value="F-box domain"/>
    <property type="match status" value="1"/>
</dbReference>
<dbReference type="InterPro" id="IPR036047">
    <property type="entry name" value="F-box-like_dom_sf"/>
</dbReference>
<accession>A0AAW1H6Z1</accession>
<dbReference type="AlphaFoldDB" id="A0AAW1H6Z1"/>
<reference evidence="2 3" key="1">
    <citation type="submission" date="2024-03" db="EMBL/GenBank/DDBJ databases">
        <title>WGS assembly of Saponaria officinalis var. Norfolk2.</title>
        <authorList>
            <person name="Jenkins J."/>
            <person name="Shu S."/>
            <person name="Grimwood J."/>
            <person name="Barry K."/>
            <person name="Goodstein D."/>
            <person name="Schmutz J."/>
            <person name="Leebens-Mack J."/>
            <person name="Osbourn A."/>
        </authorList>
    </citation>
    <scope>NUCLEOTIDE SEQUENCE [LARGE SCALE GENOMIC DNA]</scope>
    <source>
        <strain evidence="3">cv. Norfolk2</strain>
        <strain evidence="2">JIC</strain>
        <tissue evidence="2">Leaf</tissue>
    </source>
</reference>
<keyword evidence="3" id="KW-1185">Reference proteome</keyword>
<evidence type="ECO:0000313" key="3">
    <source>
        <dbReference type="Proteomes" id="UP001443914"/>
    </source>
</evidence>